<dbReference type="Pfam" id="PF05175">
    <property type="entry name" value="MTS"/>
    <property type="match status" value="1"/>
</dbReference>
<evidence type="ECO:0000313" key="5">
    <source>
        <dbReference type="Proteomes" id="UP000664414"/>
    </source>
</evidence>
<dbReference type="CDD" id="cd02440">
    <property type="entry name" value="AdoMet_MTases"/>
    <property type="match status" value="1"/>
</dbReference>
<accession>A0A8J7PZE1</accession>
<gene>
    <name evidence="4" type="ORF">J0H12_00295</name>
</gene>
<keyword evidence="2" id="KW-0949">S-adenosyl-L-methionine</keyword>
<dbReference type="SUPFAM" id="SSF53335">
    <property type="entry name" value="S-adenosyl-L-methionine-dependent methyltransferases"/>
    <property type="match status" value="1"/>
</dbReference>
<keyword evidence="1 4" id="KW-0489">Methyltransferase</keyword>
<evidence type="ECO:0000259" key="3">
    <source>
        <dbReference type="Pfam" id="PF05175"/>
    </source>
</evidence>
<evidence type="ECO:0000256" key="2">
    <source>
        <dbReference type="ARBA" id="ARBA00022691"/>
    </source>
</evidence>
<sequence>MNTTMDTLLNGQILLEQPQEGYRVAIDPIFLAASIPTTPGETVLDVGTGVGAALLCLAHRASNIRVVGLEVQQELGRLATKNVRANQMQDRCEIIIGNLLRLPPRLAAGSFHHIMANPPYFEEKNATLSKIDNKRFSNMESEATLLDWVNFAYLMVRPKGSVSFIYPVDRMDALLALMHQKFGEIIVYPLWPMMGKDAKRVIIRGRKNILGPTRLSQGLILHEKNGKITPEVENILRQGFALEF</sequence>
<evidence type="ECO:0000313" key="4">
    <source>
        <dbReference type="EMBL" id="MBN9412353.1"/>
    </source>
</evidence>
<keyword evidence="1 4" id="KW-0808">Transferase</keyword>
<dbReference type="EMBL" id="JAFKGL010000010">
    <property type="protein sequence ID" value="MBN9412353.1"/>
    <property type="molecule type" value="Genomic_DNA"/>
</dbReference>
<dbReference type="PANTHER" id="PTHR47739:SF1">
    <property type="entry name" value="TRNA1(VAL) (ADENINE(37)-N6)-METHYLTRANSFERASE"/>
    <property type="match status" value="1"/>
</dbReference>
<dbReference type="InterPro" id="IPR050210">
    <property type="entry name" value="tRNA_Adenine-N(6)_MTase"/>
</dbReference>
<proteinExistence type="predicted"/>
<dbReference type="GO" id="GO:0008168">
    <property type="term" value="F:methyltransferase activity"/>
    <property type="evidence" value="ECO:0007669"/>
    <property type="project" value="UniProtKB-KW"/>
</dbReference>
<dbReference type="AlphaFoldDB" id="A0A8J7PZE1"/>
<name>A0A8J7PZE1_9PROT</name>
<protein>
    <submittedName>
        <fullName evidence="4">Methyltransferase</fullName>
    </submittedName>
</protein>
<comment type="caution">
    <text evidence="4">The sequence shown here is derived from an EMBL/GenBank/DDBJ whole genome shotgun (WGS) entry which is preliminary data.</text>
</comment>
<evidence type="ECO:0000256" key="1">
    <source>
        <dbReference type="ARBA" id="ARBA00022603"/>
    </source>
</evidence>
<dbReference type="InterPro" id="IPR007848">
    <property type="entry name" value="Small_mtfrase_dom"/>
</dbReference>
<dbReference type="Proteomes" id="UP000664414">
    <property type="component" value="Unassembled WGS sequence"/>
</dbReference>
<reference evidence="4" key="1">
    <citation type="submission" date="2021-02" db="EMBL/GenBank/DDBJ databases">
        <title>Thiocyanate and organic carbon inputs drive convergent selection for specific autotrophic Afipia and Thiobacillus strains within complex microbiomes.</title>
        <authorList>
            <person name="Huddy R.J."/>
            <person name="Sachdeva R."/>
            <person name="Kadzinga F."/>
            <person name="Kantor R.S."/>
            <person name="Harrison S.T.L."/>
            <person name="Banfield J.F."/>
        </authorList>
    </citation>
    <scope>NUCLEOTIDE SEQUENCE</scope>
    <source>
        <strain evidence="4">SCN18_10_11_15_R4_P_38_20</strain>
    </source>
</reference>
<feature type="domain" description="Methyltransferase small" evidence="3">
    <location>
        <begin position="30"/>
        <end position="127"/>
    </location>
</feature>
<organism evidence="4 5">
    <name type="scientific">Candidatus Paracaedimonas acanthamoebae</name>
    <dbReference type="NCBI Taxonomy" id="244581"/>
    <lineage>
        <taxon>Bacteria</taxon>
        <taxon>Pseudomonadati</taxon>
        <taxon>Pseudomonadota</taxon>
        <taxon>Alphaproteobacteria</taxon>
        <taxon>Holosporales</taxon>
        <taxon>Caedimonadaceae</taxon>
        <taxon>Candidatus Paracaedimonas</taxon>
    </lineage>
</organism>
<dbReference type="GO" id="GO:0032259">
    <property type="term" value="P:methylation"/>
    <property type="evidence" value="ECO:0007669"/>
    <property type="project" value="UniProtKB-KW"/>
</dbReference>
<dbReference type="PANTHER" id="PTHR47739">
    <property type="entry name" value="TRNA1(VAL) (ADENINE(37)-N6)-METHYLTRANSFERASE"/>
    <property type="match status" value="1"/>
</dbReference>
<dbReference type="Gene3D" id="3.40.50.150">
    <property type="entry name" value="Vaccinia Virus protein VP39"/>
    <property type="match status" value="1"/>
</dbReference>
<dbReference type="InterPro" id="IPR029063">
    <property type="entry name" value="SAM-dependent_MTases_sf"/>
</dbReference>